<dbReference type="OMA" id="FNPHMYL"/>
<feature type="transmembrane region" description="Helical" evidence="1">
    <location>
        <begin position="456"/>
        <end position="475"/>
    </location>
</feature>
<feature type="transmembrane region" description="Helical" evidence="1">
    <location>
        <begin position="414"/>
        <end position="435"/>
    </location>
</feature>
<reference evidence="2" key="1">
    <citation type="submission" date="2007-07" db="EMBL/GenBank/DDBJ databases">
        <title>PCAP assembly of the Caenorhabditis remanei genome.</title>
        <authorList>
            <consortium name="The Caenorhabditis remanei Sequencing Consortium"/>
            <person name="Wilson R.K."/>
        </authorList>
    </citation>
    <scope>NUCLEOTIDE SEQUENCE [LARGE SCALE GENOMIC DNA]</scope>
    <source>
        <strain evidence="2">PB4641</strain>
    </source>
</reference>
<keyword evidence="1" id="KW-1133">Transmembrane helix</keyword>
<feature type="transmembrane region" description="Helical" evidence="1">
    <location>
        <begin position="559"/>
        <end position="581"/>
    </location>
</feature>
<feature type="transmembrane region" description="Helical" evidence="1">
    <location>
        <begin position="102"/>
        <end position="122"/>
    </location>
</feature>
<evidence type="ECO:0008006" key="4">
    <source>
        <dbReference type="Google" id="ProtNLM"/>
    </source>
</evidence>
<keyword evidence="1" id="KW-0812">Transmembrane</keyword>
<dbReference type="Pfam" id="PF10318">
    <property type="entry name" value="7TM_GPCR_Srh"/>
    <property type="match status" value="2"/>
</dbReference>
<dbReference type="EMBL" id="DS268458">
    <property type="protein sequence ID" value="EFP05142.1"/>
    <property type="molecule type" value="Genomic_DNA"/>
</dbReference>
<feature type="transmembrane region" description="Helical" evidence="1">
    <location>
        <begin position="207"/>
        <end position="227"/>
    </location>
</feature>
<feature type="transmembrane region" description="Helical" evidence="1">
    <location>
        <begin position="338"/>
        <end position="356"/>
    </location>
</feature>
<protein>
    <recommendedName>
        <fullName evidence="4">G protein-coupled receptor</fullName>
    </recommendedName>
</protein>
<dbReference type="eggNOG" id="ENOG502RVRY">
    <property type="taxonomic scope" value="Eukaryota"/>
</dbReference>
<name>E3MMR4_CAERE</name>
<feature type="transmembrane region" description="Helical" evidence="1">
    <location>
        <begin position="248"/>
        <end position="270"/>
    </location>
</feature>
<feature type="transmembrane region" description="Helical" evidence="1">
    <location>
        <begin position="28"/>
        <end position="46"/>
    </location>
</feature>
<evidence type="ECO:0000313" key="3">
    <source>
        <dbReference type="Proteomes" id="UP000008281"/>
    </source>
</evidence>
<feature type="transmembrane region" description="Helical" evidence="1">
    <location>
        <begin position="518"/>
        <end position="538"/>
    </location>
</feature>
<evidence type="ECO:0000313" key="2">
    <source>
        <dbReference type="EMBL" id="EFP05142.1"/>
    </source>
</evidence>
<organism evidence="3">
    <name type="scientific">Caenorhabditis remanei</name>
    <name type="common">Caenorhabditis vulgaris</name>
    <dbReference type="NCBI Taxonomy" id="31234"/>
    <lineage>
        <taxon>Eukaryota</taxon>
        <taxon>Metazoa</taxon>
        <taxon>Ecdysozoa</taxon>
        <taxon>Nematoda</taxon>
        <taxon>Chromadorea</taxon>
        <taxon>Rhabditida</taxon>
        <taxon>Rhabditina</taxon>
        <taxon>Rhabditomorpha</taxon>
        <taxon>Rhabditoidea</taxon>
        <taxon>Rhabditidae</taxon>
        <taxon>Peloderinae</taxon>
        <taxon>Caenorhabditis</taxon>
    </lineage>
</organism>
<evidence type="ECO:0000256" key="1">
    <source>
        <dbReference type="SAM" id="Phobius"/>
    </source>
</evidence>
<feature type="transmembrane region" description="Helical" evidence="1">
    <location>
        <begin position="142"/>
        <end position="160"/>
    </location>
</feature>
<dbReference type="OrthoDB" id="5858254at2759"/>
<accession>E3MMR4</accession>
<dbReference type="Proteomes" id="UP000008281">
    <property type="component" value="Unassembled WGS sequence"/>
</dbReference>
<keyword evidence="1" id="KW-0472">Membrane</keyword>
<dbReference type="AlphaFoldDB" id="E3MMR4"/>
<dbReference type="InterPro" id="IPR053220">
    <property type="entry name" value="Nematode_rcpt-like_serp_H"/>
</dbReference>
<proteinExistence type="predicted"/>
<sequence>MPTVIQSTSCGNISYLASVNFLETGCHIGSILMLSLSTYTLFLIITKSPVAMKSSVPYMINLHIWTMFCDFTWAVLILPMFFMPVIAAHAYGLLLYFTENRILLVWIPFATLGGMAASIISLFEHRHRAIVTNSHFVLKHDYFRRGLLTFMYFGHINFGIPEILTAPQDQDAAKQKMKEKYPCLPPVFMERVSHVIQMDASLFNPHMYLICLYLAIIFSFFCSQIIWNLLPRNNPSMSSNTRKMMRSFFISMCIQVAIPAFVVYLPNLYWNISITFDFYSQAYLFSPFTENYIKISAVIRHCSFTLSLLMNNTPISSSLCSHNSSYIASVEFLETGCHVGSIFMITLSSYSLFLIAKKSPTSMKSSVPYMINLHVWTMFCDSTWAVLVLPMFFMPVIAAHSSGILLLITENQSVLLWLSFASLGGMCAAVVNLFESRHHVIITNSWFVMRKEPTRYIFYSILYVLLVNFGMPEILTVPEDQETAKLDAFRKYPCIPVILFDKMSRIIQKDASLFNPHMYLTCFSLGGLVLFYCIHIMWNLLPRNNPSMSTGTRKMLKSFFISMCIQVAIPVIVIYLPNIYWNVSITFDFYSQGFLKL</sequence>
<dbReference type="InterPro" id="IPR019422">
    <property type="entry name" value="7TM_GPCR_serpentine_rcpt_Srh"/>
</dbReference>
<keyword evidence="3" id="KW-1185">Reference proteome</keyword>
<dbReference type="STRING" id="31234.E3MMR4"/>
<dbReference type="PANTHER" id="PTHR22941">
    <property type="entry name" value="SERPENTINE RECEPTOR"/>
    <property type="match status" value="1"/>
</dbReference>
<dbReference type="PANTHER" id="PTHR22941:SF8">
    <property type="entry name" value="SERPENTINE RECEPTOR, CLASS H-RELATED"/>
    <property type="match status" value="1"/>
</dbReference>
<feature type="transmembrane region" description="Helical" evidence="1">
    <location>
        <begin position="58"/>
        <end position="82"/>
    </location>
</feature>
<feature type="transmembrane region" description="Helical" evidence="1">
    <location>
        <begin position="384"/>
        <end position="408"/>
    </location>
</feature>
<gene>
    <name evidence="2" type="ORF">CRE_04068</name>
</gene>
<dbReference type="InParanoid" id="E3MMR4"/>
<dbReference type="HOGENOM" id="CLU_457294_0_0_1"/>